<dbReference type="Proteomes" id="UP000555103">
    <property type="component" value="Unassembled WGS sequence"/>
</dbReference>
<reference evidence="1 2" key="1">
    <citation type="submission" date="2020-08" db="EMBL/GenBank/DDBJ databases">
        <title>Genomic Encyclopedia of Type Strains, Phase IV (KMG-IV): sequencing the most valuable type-strain genomes for metagenomic binning, comparative biology and taxonomic classification.</title>
        <authorList>
            <person name="Goeker M."/>
        </authorList>
    </citation>
    <scope>NUCLEOTIDE SEQUENCE [LARGE SCALE GENOMIC DNA]</scope>
    <source>
        <strain evidence="1 2">DSM 104969</strain>
    </source>
</reference>
<dbReference type="RefSeq" id="WP_183305270.1">
    <property type="nucleotide sequence ID" value="NZ_JACIEP010000001.1"/>
</dbReference>
<evidence type="ECO:0008006" key="3">
    <source>
        <dbReference type="Google" id="ProtNLM"/>
    </source>
</evidence>
<protein>
    <recommendedName>
        <fullName evidence="3">Lipoprotein</fullName>
    </recommendedName>
</protein>
<dbReference type="AlphaFoldDB" id="A0A840CP21"/>
<proteinExistence type="predicted"/>
<sequence length="220" mass="24622">MKNGVFLIICIIFILSGCGSSKSTQPESMYKIMPVNNTPQQQLLNYFTSLDKKGELAVTNPYRLEALSKLIDSNSDTIIYYESISAPSNAIGYVHYSCTTFESHNQHTQSYVSDRISTVTKNMTVGTPLLQRKNIRSVKLDSVPTNTSNKMIVEIVKEDKQEQLLIHNKTPKWIGSISHGNMLVVAVKVGGIYKFKSYKNISFRPKGIIHVESLQIDSIG</sequence>
<keyword evidence="2" id="KW-1185">Reference proteome</keyword>
<organism evidence="1 2">
    <name type="scientific">Dysgonomonas hofstadii</name>
    <dbReference type="NCBI Taxonomy" id="637886"/>
    <lineage>
        <taxon>Bacteria</taxon>
        <taxon>Pseudomonadati</taxon>
        <taxon>Bacteroidota</taxon>
        <taxon>Bacteroidia</taxon>
        <taxon>Bacteroidales</taxon>
        <taxon>Dysgonomonadaceae</taxon>
        <taxon>Dysgonomonas</taxon>
    </lineage>
</organism>
<name>A0A840CP21_9BACT</name>
<gene>
    <name evidence="1" type="ORF">GGR21_000207</name>
</gene>
<accession>A0A840CP21</accession>
<dbReference type="EMBL" id="JACIEP010000001">
    <property type="protein sequence ID" value="MBB4034322.1"/>
    <property type="molecule type" value="Genomic_DNA"/>
</dbReference>
<comment type="caution">
    <text evidence="1">The sequence shown here is derived from an EMBL/GenBank/DDBJ whole genome shotgun (WGS) entry which is preliminary data.</text>
</comment>
<evidence type="ECO:0000313" key="1">
    <source>
        <dbReference type="EMBL" id="MBB4034322.1"/>
    </source>
</evidence>
<dbReference type="PROSITE" id="PS51257">
    <property type="entry name" value="PROKAR_LIPOPROTEIN"/>
    <property type="match status" value="1"/>
</dbReference>
<evidence type="ECO:0000313" key="2">
    <source>
        <dbReference type="Proteomes" id="UP000555103"/>
    </source>
</evidence>